<comment type="caution">
    <text evidence="10">The sequence shown here is derived from an EMBL/GenBank/DDBJ whole genome shotgun (WGS) entry which is preliminary data.</text>
</comment>
<evidence type="ECO:0000313" key="11">
    <source>
        <dbReference type="Proteomes" id="UP000075714"/>
    </source>
</evidence>
<dbReference type="InterPro" id="IPR029787">
    <property type="entry name" value="Nucleotide_cyclase"/>
</dbReference>
<dbReference type="GO" id="GO:0000166">
    <property type="term" value="F:nucleotide binding"/>
    <property type="evidence" value="ECO:0007669"/>
    <property type="project" value="UniProtKB-KW"/>
</dbReference>
<accession>A0A150H0N8</accession>
<comment type="similarity">
    <text evidence="7">Belongs to the adenylyl cyclase class-4/guanylyl cyclase family.</text>
</comment>
<evidence type="ECO:0000256" key="3">
    <source>
        <dbReference type="ARBA" id="ARBA00022741"/>
    </source>
</evidence>
<dbReference type="OrthoDB" id="532905at2759"/>
<dbReference type="SMART" id="SM00044">
    <property type="entry name" value="CYCc"/>
    <property type="match status" value="1"/>
</dbReference>
<organism evidence="10 11">
    <name type="scientific">Gonium pectorale</name>
    <name type="common">Green alga</name>
    <dbReference type="NCBI Taxonomy" id="33097"/>
    <lineage>
        <taxon>Eukaryota</taxon>
        <taxon>Viridiplantae</taxon>
        <taxon>Chlorophyta</taxon>
        <taxon>core chlorophytes</taxon>
        <taxon>Chlorophyceae</taxon>
        <taxon>CS clade</taxon>
        <taxon>Chlamydomonadales</taxon>
        <taxon>Volvocaceae</taxon>
        <taxon>Gonium</taxon>
    </lineage>
</organism>
<evidence type="ECO:0000256" key="5">
    <source>
        <dbReference type="ARBA" id="ARBA00023136"/>
    </source>
</evidence>
<dbReference type="EMBL" id="LSYV01000003">
    <property type="protein sequence ID" value="KXZ55689.1"/>
    <property type="molecule type" value="Genomic_DNA"/>
</dbReference>
<dbReference type="SUPFAM" id="SSF55073">
    <property type="entry name" value="Nucleotide cyclase"/>
    <property type="match status" value="1"/>
</dbReference>
<dbReference type="PANTHER" id="PTHR11920:SF335">
    <property type="entry name" value="GUANYLATE CYCLASE"/>
    <property type="match status" value="1"/>
</dbReference>
<evidence type="ECO:0000256" key="2">
    <source>
        <dbReference type="ARBA" id="ARBA00022692"/>
    </source>
</evidence>
<keyword evidence="6 7" id="KW-0456">Lyase</keyword>
<dbReference type="InterPro" id="IPR050401">
    <property type="entry name" value="Cyclic_nucleotide_synthase"/>
</dbReference>
<name>A0A150H0N8_GONPE</name>
<keyword evidence="11" id="KW-1185">Reference proteome</keyword>
<feature type="region of interest" description="Disordered" evidence="8">
    <location>
        <begin position="132"/>
        <end position="155"/>
    </location>
</feature>
<dbReference type="FunFam" id="3.30.70.1230:FF:000146">
    <property type="entry name" value="Atrial natriuretic peptide receptor, putative"/>
    <property type="match status" value="1"/>
</dbReference>
<evidence type="ECO:0000256" key="6">
    <source>
        <dbReference type="ARBA" id="ARBA00023239"/>
    </source>
</evidence>
<feature type="region of interest" description="Disordered" evidence="8">
    <location>
        <begin position="186"/>
        <end position="225"/>
    </location>
</feature>
<gene>
    <name evidence="10" type="ORF">GPECTOR_2g1239</name>
</gene>
<keyword evidence="2" id="KW-0812">Transmembrane</keyword>
<dbReference type="PANTHER" id="PTHR11920">
    <property type="entry name" value="GUANYLYL CYCLASE"/>
    <property type="match status" value="1"/>
</dbReference>
<keyword evidence="3" id="KW-0547">Nucleotide-binding</keyword>
<evidence type="ECO:0000256" key="1">
    <source>
        <dbReference type="ARBA" id="ARBA00004370"/>
    </source>
</evidence>
<dbReference type="InterPro" id="IPR018297">
    <property type="entry name" value="A/G_cyclase_CS"/>
</dbReference>
<dbReference type="GO" id="GO:0001653">
    <property type="term" value="F:peptide receptor activity"/>
    <property type="evidence" value="ECO:0007669"/>
    <property type="project" value="TreeGrafter"/>
</dbReference>
<evidence type="ECO:0000259" key="9">
    <source>
        <dbReference type="PROSITE" id="PS50125"/>
    </source>
</evidence>
<dbReference type="CDD" id="cd07302">
    <property type="entry name" value="CHD"/>
    <property type="match status" value="1"/>
</dbReference>
<feature type="compositionally biased region" description="Polar residues" evidence="8">
    <location>
        <begin position="643"/>
        <end position="659"/>
    </location>
</feature>
<dbReference type="PROSITE" id="PS50125">
    <property type="entry name" value="GUANYLATE_CYCLASE_2"/>
    <property type="match status" value="1"/>
</dbReference>
<protein>
    <recommendedName>
        <fullName evidence="9">Guanylate cyclase domain-containing protein</fullName>
    </recommendedName>
</protein>
<keyword evidence="5" id="KW-0472">Membrane</keyword>
<dbReference type="GO" id="GO:0007168">
    <property type="term" value="P:receptor guanylyl cyclase signaling pathway"/>
    <property type="evidence" value="ECO:0007669"/>
    <property type="project" value="TreeGrafter"/>
</dbReference>
<dbReference type="Gene3D" id="3.30.70.1230">
    <property type="entry name" value="Nucleotide cyclase"/>
    <property type="match status" value="1"/>
</dbReference>
<dbReference type="GO" id="GO:0035556">
    <property type="term" value="P:intracellular signal transduction"/>
    <property type="evidence" value="ECO:0007669"/>
    <property type="project" value="InterPro"/>
</dbReference>
<feature type="domain" description="Guanylate cyclase" evidence="9">
    <location>
        <begin position="490"/>
        <end position="643"/>
    </location>
</feature>
<keyword evidence="4" id="KW-1133">Transmembrane helix</keyword>
<evidence type="ECO:0000256" key="4">
    <source>
        <dbReference type="ARBA" id="ARBA00022989"/>
    </source>
</evidence>
<comment type="subcellular location">
    <subcellularLocation>
        <location evidence="1">Membrane</location>
    </subcellularLocation>
</comment>
<proteinExistence type="inferred from homology"/>
<evidence type="ECO:0000256" key="7">
    <source>
        <dbReference type="RuleBase" id="RU000405"/>
    </source>
</evidence>
<dbReference type="AlphaFoldDB" id="A0A150H0N8"/>
<sequence length="693" mass="69255">MARPRTGVLPGATAFPTSADNASIHVRSAANQNGTDSASGGRSTGGGRTSGGADRWSTAANCKGSQGDGMVYNVSDSRPGATSGAPKAAAGRSLSRALTEKYSRYMWQGRGNDGVAAGAVGHLTDAVCRAHTPPSRRASTTQPVHTSFEGGLKSASSSTVHGIAGAGSVVPRIVQLTMRSVARAGASTASPVRAGSQHLSDAARTSTLGSPANSGPLGPALDPSVRGGGRCSMAAAAAAAAAGVSLFGASSHDDNITAAAAAAAMVTAADESCHGGRASALAMWEGRGAGPCQPFGSTVFAGLSTDPAGASIGAVNGGAFGISSALGLSATAHAFPAPYGAGELLLGPGSSCGVHMYESGPDPSGDWLQYSGTAGAAAAAAVAAYGGSVHDHARSSTLGSLPPPQALMPSASAGIPAGMEISVASRAVSEVVSVAGGAGLRGTEGGSWYEAVVSAVPHPASGDVLILVVLLPPITGDTFLHLATSHSALTVLFCDIQGFTSMCGVVKPATVMAFLNDLYTRLDAMLDAFGVYKVETIGDCYVAAGGLIKVDEETGAVTVRSDDVDPQHAHRTVQFAKVGELGGLGLNEAILRAASSVRLPTSGEPVRLRVGIHSGPAMSGVVGTRMPRFCLFGDTINTASRMESTGQPGAVHVSQSTRDLTPREDWVPTGGVEAKGKGRMETYLLRLGNDEGV</sequence>
<reference evidence="11" key="1">
    <citation type="journal article" date="2016" name="Nat. Commun.">
        <title>The Gonium pectorale genome demonstrates co-option of cell cycle regulation during the evolution of multicellularity.</title>
        <authorList>
            <person name="Hanschen E.R."/>
            <person name="Marriage T.N."/>
            <person name="Ferris P.J."/>
            <person name="Hamaji T."/>
            <person name="Toyoda A."/>
            <person name="Fujiyama A."/>
            <person name="Neme R."/>
            <person name="Noguchi H."/>
            <person name="Minakuchi Y."/>
            <person name="Suzuki M."/>
            <person name="Kawai-Toyooka H."/>
            <person name="Smith D.R."/>
            <person name="Sparks H."/>
            <person name="Anderson J."/>
            <person name="Bakaric R."/>
            <person name="Luria V."/>
            <person name="Karger A."/>
            <person name="Kirschner M.W."/>
            <person name="Durand P.M."/>
            <person name="Michod R.E."/>
            <person name="Nozaki H."/>
            <person name="Olson B.J."/>
        </authorList>
    </citation>
    <scope>NUCLEOTIDE SEQUENCE [LARGE SCALE GENOMIC DNA]</scope>
    <source>
        <strain evidence="11">NIES-2863</strain>
    </source>
</reference>
<dbReference type="InterPro" id="IPR001054">
    <property type="entry name" value="A/G_cyclase"/>
</dbReference>
<dbReference type="Proteomes" id="UP000075714">
    <property type="component" value="Unassembled WGS sequence"/>
</dbReference>
<dbReference type="GO" id="GO:0004383">
    <property type="term" value="F:guanylate cyclase activity"/>
    <property type="evidence" value="ECO:0007669"/>
    <property type="project" value="TreeGrafter"/>
</dbReference>
<dbReference type="GO" id="GO:0005886">
    <property type="term" value="C:plasma membrane"/>
    <property type="evidence" value="ECO:0007669"/>
    <property type="project" value="TreeGrafter"/>
</dbReference>
<dbReference type="GO" id="GO:0004016">
    <property type="term" value="F:adenylate cyclase activity"/>
    <property type="evidence" value="ECO:0007669"/>
    <property type="project" value="TreeGrafter"/>
</dbReference>
<feature type="region of interest" description="Disordered" evidence="8">
    <location>
        <begin position="643"/>
        <end position="667"/>
    </location>
</feature>
<feature type="compositionally biased region" description="Polar residues" evidence="8">
    <location>
        <begin position="197"/>
        <end position="213"/>
    </location>
</feature>
<dbReference type="Pfam" id="PF00211">
    <property type="entry name" value="Guanylate_cyc"/>
    <property type="match status" value="1"/>
</dbReference>
<evidence type="ECO:0000256" key="8">
    <source>
        <dbReference type="SAM" id="MobiDB-lite"/>
    </source>
</evidence>
<dbReference type="PROSITE" id="PS00452">
    <property type="entry name" value="GUANYLATE_CYCLASE_1"/>
    <property type="match status" value="1"/>
</dbReference>
<feature type="region of interest" description="Disordered" evidence="8">
    <location>
        <begin position="31"/>
        <end position="94"/>
    </location>
</feature>
<evidence type="ECO:0000313" key="10">
    <source>
        <dbReference type="EMBL" id="KXZ55689.1"/>
    </source>
</evidence>